<evidence type="ECO:0000256" key="5">
    <source>
        <dbReference type="RuleBase" id="RU000562"/>
    </source>
</evidence>
<keyword evidence="2 4" id="KW-0689">Ribosomal protein</keyword>
<dbReference type="InterPro" id="IPR028909">
    <property type="entry name" value="bL21-like"/>
</dbReference>
<evidence type="ECO:0000256" key="4">
    <source>
        <dbReference type="HAMAP-Rule" id="MF_01363"/>
    </source>
</evidence>
<dbReference type="EMBL" id="LBYQ01000018">
    <property type="protein sequence ID" value="KKR54485.1"/>
    <property type="molecule type" value="Genomic_DNA"/>
</dbReference>
<evidence type="ECO:0000256" key="3">
    <source>
        <dbReference type="ARBA" id="ARBA00023274"/>
    </source>
</evidence>
<dbReference type="GO" id="GO:0005737">
    <property type="term" value="C:cytoplasm"/>
    <property type="evidence" value="ECO:0007669"/>
    <property type="project" value="UniProtKB-ARBA"/>
</dbReference>
<comment type="similarity">
    <text evidence="1 4 5">Belongs to the bacterial ribosomal protein bL21 family.</text>
</comment>
<dbReference type="PATRIC" id="fig|1618406.3.peg.265"/>
<gene>
    <name evidence="4" type="primary">rplU</name>
    <name evidence="6" type="ORF">UT92_C0018G0003</name>
</gene>
<dbReference type="GO" id="GO:1990904">
    <property type="term" value="C:ribonucleoprotein complex"/>
    <property type="evidence" value="ECO:0007669"/>
    <property type="project" value="UniProtKB-KW"/>
</dbReference>
<evidence type="ECO:0000256" key="1">
    <source>
        <dbReference type="ARBA" id="ARBA00008563"/>
    </source>
</evidence>
<dbReference type="HAMAP" id="MF_01363">
    <property type="entry name" value="Ribosomal_bL21"/>
    <property type="match status" value="1"/>
</dbReference>
<dbReference type="AlphaFoldDB" id="A0A0G0U4S4"/>
<name>A0A0G0U4S4_9BACT</name>
<organism evidence="6 7">
    <name type="scientific">Candidatus Curtissbacteria bacterium GW2011_GWA1_40_24</name>
    <dbReference type="NCBI Taxonomy" id="1618406"/>
    <lineage>
        <taxon>Bacteria</taxon>
        <taxon>Candidatus Curtissiibacteriota</taxon>
    </lineage>
</organism>
<keyword evidence="4 5" id="KW-0699">rRNA-binding</keyword>
<proteinExistence type="inferred from homology"/>
<protein>
    <recommendedName>
        <fullName evidence="4">Large ribosomal subunit protein bL21</fullName>
    </recommendedName>
</protein>
<accession>A0A0G0U4S4</accession>
<dbReference type="Proteomes" id="UP000034489">
    <property type="component" value="Unassembled WGS sequence"/>
</dbReference>
<dbReference type="PANTHER" id="PTHR21349">
    <property type="entry name" value="50S RIBOSOMAL PROTEIN L21"/>
    <property type="match status" value="1"/>
</dbReference>
<evidence type="ECO:0000313" key="7">
    <source>
        <dbReference type="Proteomes" id="UP000034489"/>
    </source>
</evidence>
<reference evidence="6 7" key="1">
    <citation type="journal article" date="2015" name="Nature">
        <title>rRNA introns, odd ribosomes, and small enigmatic genomes across a large radiation of phyla.</title>
        <authorList>
            <person name="Brown C.T."/>
            <person name="Hug L.A."/>
            <person name="Thomas B.C."/>
            <person name="Sharon I."/>
            <person name="Castelle C.J."/>
            <person name="Singh A."/>
            <person name="Wilkins M.J."/>
            <person name="Williams K.H."/>
            <person name="Banfield J.F."/>
        </authorList>
    </citation>
    <scope>NUCLEOTIDE SEQUENCE [LARGE SCALE GENOMIC DNA]</scope>
</reference>
<dbReference type="GO" id="GO:0019843">
    <property type="term" value="F:rRNA binding"/>
    <property type="evidence" value="ECO:0007669"/>
    <property type="project" value="UniProtKB-UniRule"/>
</dbReference>
<evidence type="ECO:0000256" key="2">
    <source>
        <dbReference type="ARBA" id="ARBA00022980"/>
    </source>
</evidence>
<comment type="subunit">
    <text evidence="4">Part of the 50S ribosomal subunit. Contacts protein L20.</text>
</comment>
<keyword evidence="4 5" id="KW-0694">RNA-binding</keyword>
<dbReference type="PANTHER" id="PTHR21349:SF0">
    <property type="entry name" value="LARGE RIBOSOMAL SUBUNIT PROTEIN BL21M"/>
    <property type="match status" value="1"/>
</dbReference>
<comment type="caution">
    <text evidence="6">The sequence shown here is derived from an EMBL/GenBank/DDBJ whole genome shotgun (WGS) entry which is preliminary data.</text>
</comment>
<dbReference type="NCBIfam" id="TIGR00061">
    <property type="entry name" value="L21"/>
    <property type="match status" value="1"/>
</dbReference>
<comment type="function">
    <text evidence="4 5">This protein binds to 23S rRNA in the presence of protein L20.</text>
</comment>
<keyword evidence="3 4" id="KW-0687">Ribonucleoprotein</keyword>
<evidence type="ECO:0000313" key="6">
    <source>
        <dbReference type="EMBL" id="KKR54485.1"/>
    </source>
</evidence>
<dbReference type="InterPro" id="IPR001787">
    <property type="entry name" value="Ribosomal_bL21"/>
</dbReference>
<dbReference type="SUPFAM" id="SSF141091">
    <property type="entry name" value="L21p-like"/>
    <property type="match status" value="1"/>
</dbReference>
<dbReference type="GO" id="GO:0006412">
    <property type="term" value="P:translation"/>
    <property type="evidence" value="ECO:0007669"/>
    <property type="project" value="UniProtKB-UniRule"/>
</dbReference>
<dbReference type="GO" id="GO:0005840">
    <property type="term" value="C:ribosome"/>
    <property type="evidence" value="ECO:0007669"/>
    <property type="project" value="UniProtKB-KW"/>
</dbReference>
<dbReference type="InterPro" id="IPR036164">
    <property type="entry name" value="bL21-like_sf"/>
</dbReference>
<dbReference type="GO" id="GO:0003735">
    <property type="term" value="F:structural constituent of ribosome"/>
    <property type="evidence" value="ECO:0007669"/>
    <property type="project" value="InterPro"/>
</dbReference>
<dbReference type="Pfam" id="PF00829">
    <property type="entry name" value="Ribosomal_L21p"/>
    <property type="match status" value="1"/>
</dbReference>
<sequence length="110" mass="12389">MIEFHPMDKWAIVKTGGKQYKVAEGDLISVEKLEVPKESVVLSEVLLFCDSKGLILGKPNIANAKVNAKVVDNFKGKKIRVVKFKSKSRYTRTRGHRHIKTKILIGKISI</sequence>